<protein>
    <submittedName>
        <fullName evidence="6">AraC family transcriptional regulator</fullName>
    </submittedName>
</protein>
<sequence length="750" mass="87436">MKIRHNNISYYHKYLISYIIILIIPILFIALYVNGSIFKTLEKEVIANDVNSLYQVKNNIESYHDNMQKIKQEIYLETCKKPFFFKDDPLRGLELIKQLKSYQVTNPFVEDVLLYFCGDKYIYNASGTCPIKIFADEIFHYENWDSQDIYTSINKIEKPIYRPAEKVSLPNDFVKEYVTMIYPLSVNSKKPYAIVAFVVPREVFDIRINDIVNNKEKITVIIDNEDNIIITSKMEHVLNDESLSKVIKLKSSQNEIKLDGKVYIKTYIQTKKTGWKYLTLTPKSCIYEKIRDVRLGFLIGILLIAILGLLFINLSMHINYNPIRKLKNYSENFIHNVKKTTGELELVREAIDYLSDMNEQLTNEVEYSNEANKQYITLQLLRGAKPYDKKLHEKADRYGVTLNNYFTVAIIYVSSKEQYATARGDIIEKVKEDFSDYGIIYTCEHIDCRKIIMILSLEKHDYLMIKEKFIKVQKSIKDVWNISTTIGISDCYNDKEFIPKLYIEASTAVDYRLVKGHGCVIFFSDIIEQEIALKSYPTENLKNITSLLKVGNIKAIEDEIDMIVSYIKENNSPIFIARGLCFDIINMIFQTGNNIITDFDNSNIDIPDVFTLSQCDTMDELINIIKDLTHDLCTKIIEQKDKEELSLIHEMVIYIKNNYVDLNFSLLGMADYFNMSQSSLSMYFKDKTGQTILNYITRMKIDKAKELLITTNITLNKLSKAVGYSNTTSFIRRFKQWEEITPGEYRKKFS</sequence>
<dbReference type="EMBL" id="BRLB01000001">
    <property type="protein sequence ID" value="GKX28203.1"/>
    <property type="molecule type" value="Genomic_DNA"/>
</dbReference>
<dbReference type="PANTHER" id="PTHR43280">
    <property type="entry name" value="ARAC-FAMILY TRANSCRIPTIONAL REGULATOR"/>
    <property type="match status" value="1"/>
</dbReference>
<evidence type="ECO:0000256" key="4">
    <source>
        <dbReference type="SAM" id="Phobius"/>
    </source>
</evidence>
<dbReference type="InterPro" id="IPR018060">
    <property type="entry name" value="HTH_AraC"/>
</dbReference>
<reference evidence="6" key="1">
    <citation type="submission" date="2022-06" db="EMBL/GenBank/DDBJ databases">
        <title>Vallitalea longa sp. nov., an anaerobic bacterium isolated from marine sediment.</title>
        <authorList>
            <person name="Hirano S."/>
            <person name="Terahara T."/>
            <person name="Mori K."/>
            <person name="Hamada M."/>
            <person name="Matsumoto R."/>
            <person name="Kobayashi T."/>
        </authorList>
    </citation>
    <scope>NUCLEOTIDE SEQUENCE</scope>
    <source>
        <strain evidence="6">SH18-1</strain>
    </source>
</reference>
<name>A0A9W6DEA1_9FIRM</name>
<dbReference type="PANTHER" id="PTHR43280:SF28">
    <property type="entry name" value="HTH-TYPE TRANSCRIPTIONAL ACTIVATOR RHAS"/>
    <property type="match status" value="1"/>
</dbReference>
<dbReference type="Proteomes" id="UP001144256">
    <property type="component" value="Unassembled WGS sequence"/>
</dbReference>
<proteinExistence type="predicted"/>
<accession>A0A9W6DEA1</accession>
<organism evidence="6 7">
    <name type="scientific">Vallitalea longa</name>
    <dbReference type="NCBI Taxonomy" id="2936439"/>
    <lineage>
        <taxon>Bacteria</taxon>
        <taxon>Bacillati</taxon>
        <taxon>Bacillota</taxon>
        <taxon>Clostridia</taxon>
        <taxon>Lachnospirales</taxon>
        <taxon>Vallitaleaceae</taxon>
        <taxon>Vallitalea</taxon>
    </lineage>
</organism>
<dbReference type="SUPFAM" id="SSF46689">
    <property type="entry name" value="Homeodomain-like"/>
    <property type="match status" value="1"/>
</dbReference>
<keyword evidence="4" id="KW-0812">Transmembrane</keyword>
<evidence type="ECO:0000313" key="7">
    <source>
        <dbReference type="Proteomes" id="UP001144256"/>
    </source>
</evidence>
<keyword evidence="1" id="KW-0805">Transcription regulation</keyword>
<keyword evidence="4" id="KW-1133">Transmembrane helix</keyword>
<gene>
    <name evidence="6" type="ORF">SH1V18_06830</name>
</gene>
<dbReference type="PROSITE" id="PS01124">
    <property type="entry name" value="HTH_ARAC_FAMILY_2"/>
    <property type="match status" value="1"/>
</dbReference>
<dbReference type="InterPro" id="IPR009057">
    <property type="entry name" value="Homeodomain-like_sf"/>
</dbReference>
<evidence type="ECO:0000256" key="3">
    <source>
        <dbReference type="ARBA" id="ARBA00023163"/>
    </source>
</evidence>
<evidence type="ECO:0000259" key="5">
    <source>
        <dbReference type="PROSITE" id="PS01124"/>
    </source>
</evidence>
<feature type="domain" description="HTH araC/xylS-type" evidence="5">
    <location>
        <begin position="649"/>
        <end position="748"/>
    </location>
</feature>
<dbReference type="Gene3D" id="1.10.10.60">
    <property type="entry name" value="Homeodomain-like"/>
    <property type="match status" value="2"/>
</dbReference>
<dbReference type="Pfam" id="PF12833">
    <property type="entry name" value="HTH_18"/>
    <property type="match status" value="1"/>
</dbReference>
<evidence type="ECO:0000313" key="6">
    <source>
        <dbReference type="EMBL" id="GKX28203.1"/>
    </source>
</evidence>
<keyword evidence="2" id="KW-0238">DNA-binding</keyword>
<dbReference type="AlphaFoldDB" id="A0A9W6DEA1"/>
<feature type="transmembrane region" description="Helical" evidence="4">
    <location>
        <begin position="15"/>
        <end position="33"/>
    </location>
</feature>
<evidence type="ECO:0000256" key="2">
    <source>
        <dbReference type="ARBA" id="ARBA00023125"/>
    </source>
</evidence>
<dbReference type="RefSeq" id="WP_281812256.1">
    <property type="nucleotide sequence ID" value="NZ_BRLB01000001.1"/>
</dbReference>
<dbReference type="GO" id="GO:0003700">
    <property type="term" value="F:DNA-binding transcription factor activity"/>
    <property type="evidence" value="ECO:0007669"/>
    <property type="project" value="InterPro"/>
</dbReference>
<feature type="transmembrane region" description="Helical" evidence="4">
    <location>
        <begin position="295"/>
        <end position="316"/>
    </location>
</feature>
<keyword evidence="3" id="KW-0804">Transcription</keyword>
<evidence type="ECO:0000256" key="1">
    <source>
        <dbReference type="ARBA" id="ARBA00023015"/>
    </source>
</evidence>
<keyword evidence="4" id="KW-0472">Membrane</keyword>
<dbReference type="Gene3D" id="3.30.450.20">
    <property type="entry name" value="PAS domain"/>
    <property type="match status" value="1"/>
</dbReference>
<dbReference type="SMART" id="SM00342">
    <property type="entry name" value="HTH_ARAC"/>
    <property type="match status" value="1"/>
</dbReference>
<dbReference type="GO" id="GO:0043565">
    <property type="term" value="F:sequence-specific DNA binding"/>
    <property type="evidence" value="ECO:0007669"/>
    <property type="project" value="InterPro"/>
</dbReference>
<comment type="caution">
    <text evidence="6">The sequence shown here is derived from an EMBL/GenBank/DDBJ whole genome shotgun (WGS) entry which is preliminary data.</text>
</comment>
<keyword evidence="7" id="KW-1185">Reference proteome</keyword>